<keyword evidence="5 7" id="KW-0687">Ribonucleoprotein</keyword>
<name>A0A2H0V3R1_9BACT</name>
<evidence type="ECO:0000313" key="9">
    <source>
        <dbReference type="Proteomes" id="UP000229901"/>
    </source>
</evidence>
<dbReference type="HAMAP" id="MF_01337_B">
    <property type="entry name" value="Ribosomal_uL18_B"/>
    <property type="match status" value="1"/>
</dbReference>
<dbReference type="GO" id="GO:0022625">
    <property type="term" value="C:cytosolic large ribosomal subunit"/>
    <property type="evidence" value="ECO:0007669"/>
    <property type="project" value="TreeGrafter"/>
</dbReference>
<evidence type="ECO:0000256" key="6">
    <source>
        <dbReference type="ARBA" id="ARBA00035197"/>
    </source>
</evidence>
<keyword evidence="2 7" id="KW-0699">rRNA-binding</keyword>
<evidence type="ECO:0000313" key="8">
    <source>
        <dbReference type="EMBL" id="PIR93702.1"/>
    </source>
</evidence>
<evidence type="ECO:0000256" key="3">
    <source>
        <dbReference type="ARBA" id="ARBA00022884"/>
    </source>
</evidence>
<sequence length="118" mass="13161">MANKQVLKKQASERRRMRVRAKISGTAERPRVSVFRGARDMYVQLIDDTTGTTILATKLSSIKKDGKPVEKAKEIGLLLAKQAIEKGIKTVVIDRNRFQYHGRVKAVAEGLREGGLTL</sequence>
<dbReference type="PANTHER" id="PTHR12899:SF3">
    <property type="entry name" value="LARGE RIBOSOMAL SUBUNIT PROTEIN UL18M"/>
    <property type="match status" value="1"/>
</dbReference>
<keyword evidence="3 7" id="KW-0694">RNA-binding</keyword>
<dbReference type="GO" id="GO:0006412">
    <property type="term" value="P:translation"/>
    <property type="evidence" value="ECO:0007669"/>
    <property type="project" value="UniProtKB-UniRule"/>
</dbReference>
<evidence type="ECO:0000256" key="2">
    <source>
        <dbReference type="ARBA" id="ARBA00022730"/>
    </source>
</evidence>
<dbReference type="GO" id="GO:0008097">
    <property type="term" value="F:5S rRNA binding"/>
    <property type="evidence" value="ECO:0007669"/>
    <property type="project" value="TreeGrafter"/>
</dbReference>
<dbReference type="Gene3D" id="3.30.420.100">
    <property type="match status" value="1"/>
</dbReference>
<dbReference type="AlphaFoldDB" id="A0A2H0V3R1"/>
<organism evidence="8 9">
    <name type="scientific">Candidatus Falkowbacteria bacterium CG10_big_fil_rev_8_21_14_0_10_39_11</name>
    <dbReference type="NCBI Taxonomy" id="1974565"/>
    <lineage>
        <taxon>Bacteria</taxon>
        <taxon>Candidatus Falkowiibacteriota</taxon>
    </lineage>
</organism>
<dbReference type="InterPro" id="IPR057268">
    <property type="entry name" value="Ribosomal_L18"/>
</dbReference>
<comment type="function">
    <text evidence="7">This is one of the proteins that bind and probably mediate the attachment of the 5S RNA into the large ribosomal subunit, where it forms part of the central protuberance.</text>
</comment>
<reference evidence="9" key="1">
    <citation type="submission" date="2017-09" db="EMBL/GenBank/DDBJ databases">
        <title>Depth-based differentiation of microbial function through sediment-hosted aquifers and enrichment of novel symbionts in the deep terrestrial subsurface.</title>
        <authorList>
            <person name="Probst A.J."/>
            <person name="Ladd B."/>
            <person name="Jarett J.K."/>
            <person name="Geller-Mcgrath D.E."/>
            <person name="Sieber C.M.K."/>
            <person name="Emerson J.B."/>
            <person name="Anantharaman K."/>
            <person name="Thomas B.C."/>
            <person name="Malmstrom R."/>
            <person name="Stieglmeier M."/>
            <person name="Klingl A."/>
            <person name="Woyke T."/>
            <person name="Ryan C.M."/>
            <person name="Banfield J.F."/>
        </authorList>
    </citation>
    <scope>NUCLEOTIDE SEQUENCE [LARGE SCALE GENOMIC DNA]</scope>
</reference>
<proteinExistence type="inferred from homology"/>
<comment type="similarity">
    <text evidence="1 7">Belongs to the universal ribosomal protein uL18 family.</text>
</comment>
<dbReference type="Proteomes" id="UP000229901">
    <property type="component" value="Unassembled WGS sequence"/>
</dbReference>
<accession>A0A2H0V3R1</accession>
<gene>
    <name evidence="7" type="primary">rplR</name>
    <name evidence="8" type="ORF">COT97_05520</name>
</gene>
<evidence type="ECO:0000256" key="1">
    <source>
        <dbReference type="ARBA" id="ARBA00007116"/>
    </source>
</evidence>
<dbReference type="GO" id="GO:0003735">
    <property type="term" value="F:structural constituent of ribosome"/>
    <property type="evidence" value="ECO:0007669"/>
    <property type="project" value="InterPro"/>
</dbReference>
<dbReference type="InterPro" id="IPR004389">
    <property type="entry name" value="Ribosomal_uL18_bac-type"/>
</dbReference>
<dbReference type="InterPro" id="IPR005484">
    <property type="entry name" value="Ribosomal_uL18_bac/plant/anim"/>
</dbReference>
<keyword evidence="4 7" id="KW-0689">Ribosomal protein</keyword>
<evidence type="ECO:0000256" key="7">
    <source>
        <dbReference type="HAMAP-Rule" id="MF_01337"/>
    </source>
</evidence>
<dbReference type="SUPFAM" id="SSF53137">
    <property type="entry name" value="Translational machinery components"/>
    <property type="match status" value="1"/>
</dbReference>
<protein>
    <recommendedName>
        <fullName evidence="6 7">Large ribosomal subunit protein uL18</fullName>
    </recommendedName>
</protein>
<dbReference type="CDD" id="cd00432">
    <property type="entry name" value="Ribosomal_L18_L5e"/>
    <property type="match status" value="1"/>
</dbReference>
<dbReference type="NCBIfam" id="TIGR00060">
    <property type="entry name" value="L18_bact"/>
    <property type="match status" value="1"/>
</dbReference>
<dbReference type="PANTHER" id="PTHR12899">
    <property type="entry name" value="39S RIBOSOMAL PROTEIN L18, MITOCHONDRIAL"/>
    <property type="match status" value="1"/>
</dbReference>
<dbReference type="EMBL" id="PFAP01000045">
    <property type="protein sequence ID" value="PIR93702.1"/>
    <property type="molecule type" value="Genomic_DNA"/>
</dbReference>
<evidence type="ECO:0000256" key="5">
    <source>
        <dbReference type="ARBA" id="ARBA00023274"/>
    </source>
</evidence>
<comment type="subunit">
    <text evidence="7">Part of the 50S ribosomal subunit; part of the 5S rRNA/L5/L18/L25 subcomplex. Contacts the 5S and 23S rRNAs.</text>
</comment>
<dbReference type="Pfam" id="PF00861">
    <property type="entry name" value="Ribosomal_L18p"/>
    <property type="match status" value="1"/>
</dbReference>
<comment type="caution">
    <text evidence="8">The sequence shown here is derived from an EMBL/GenBank/DDBJ whole genome shotgun (WGS) entry which is preliminary data.</text>
</comment>
<evidence type="ECO:0000256" key="4">
    <source>
        <dbReference type="ARBA" id="ARBA00022980"/>
    </source>
</evidence>